<keyword evidence="3" id="KW-1185">Reference proteome</keyword>
<evidence type="ECO:0008006" key="4">
    <source>
        <dbReference type="Google" id="ProtNLM"/>
    </source>
</evidence>
<name>A0A1M6JL78_9FIRM</name>
<keyword evidence="1" id="KW-1133">Transmembrane helix</keyword>
<reference evidence="2 3" key="1">
    <citation type="submission" date="2016-11" db="EMBL/GenBank/DDBJ databases">
        <authorList>
            <person name="Jaros S."/>
            <person name="Januszkiewicz K."/>
            <person name="Wedrychowicz H."/>
        </authorList>
    </citation>
    <scope>NUCLEOTIDE SEQUENCE [LARGE SCALE GENOMIC DNA]</scope>
    <source>
        <strain evidence="2 3">DSM 15970</strain>
    </source>
</reference>
<evidence type="ECO:0000256" key="1">
    <source>
        <dbReference type="SAM" id="Phobius"/>
    </source>
</evidence>
<feature type="transmembrane region" description="Helical" evidence="1">
    <location>
        <begin position="20"/>
        <end position="37"/>
    </location>
</feature>
<organism evidence="2 3">
    <name type="scientific">Parasporobacterium paucivorans DSM 15970</name>
    <dbReference type="NCBI Taxonomy" id="1122934"/>
    <lineage>
        <taxon>Bacteria</taxon>
        <taxon>Bacillati</taxon>
        <taxon>Bacillota</taxon>
        <taxon>Clostridia</taxon>
        <taxon>Lachnospirales</taxon>
        <taxon>Lachnospiraceae</taxon>
        <taxon>Parasporobacterium</taxon>
    </lineage>
</organism>
<evidence type="ECO:0000313" key="2">
    <source>
        <dbReference type="EMBL" id="SHJ47374.1"/>
    </source>
</evidence>
<keyword evidence="1" id="KW-0472">Membrane</keyword>
<dbReference type="OrthoDB" id="157646at2"/>
<evidence type="ECO:0000313" key="3">
    <source>
        <dbReference type="Proteomes" id="UP000184342"/>
    </source>
</evidence>
<sequence length="152" mass="17104">MWILGRNNFDNDGERQKGVSRGITVTTIIAVLVLVIISSQPTKVTFLDEGLKIHGMYGDVYEWESVENVRLLDELPEIGVRTNGSAIGPNLKGYFSTQAYGTVKLFVNTGKPPFVFFEYKGKIIIFNLINAEKTKLTLENILIKTEMDENDE</sequence>
<dbReference type="AlphaFoldDB" id="A0A1M6JL78"/>
<protein>
    <recommendedName>
        <fullName evidence="4">PH domain-containing protein</fullName>
    </recommendedName>
</protein>
<dbReference type="STRING" id="1122934.SAMN02745691_02028"/>
<proteinExistence type="predicted"/>
<dbReference type="Proteomes" id="UP000184342">
    <property type="component" value="Unassembled WGS sequence"/>
</dbReference>
<keyword evidence="1" id="KW-0812">Transmembrane</keyword>
<dbReference type="EMBL" id="FQYT01000022">
    <property type="protein sequence ID" value="SHJ47374.1"/>
    <property type="molecule type" value="Genomic_DNA"/>
</dbReference>
<gene>
    <name evidence="2" type="ORF">SAMN02745691_02028</name>
</gene>
<accession>A0A1M6JL78</accession>
<dbReference type="RefSeq" id="WP_073994292.1">
    <property type="nucleotide sequence ID" value="NZ_FQYT01000022.1"/>
</dbReference>